<dbReference type="EMBL" id="KN880620">
    <property type="protein sequence ID" value="KIY64754.1"/>
    <property type="molecule type" value="Genomic_DNA"/>
</dbReference>
<dbReference type="AlphaFoldDB" id="A0A0D7B3L6"/>
<reference evidence="1 2" key="1">
    <citation type="journal article" date="2015" name="Fungal Genet. Biol.">
        <title>Evolution of novel wood decay mechanisms in Agaricales revealed by the genome sequences of Fistulina hepatica and Cylindrobasidium torrendii.</title>
        <authorList>
            <person name="Floudas D."/>
            <person name="Held B.W."/>
            <person name="Riley R."/>
            <person name="Nagy L.G."/>
            <person name="Koehler G."/>
            <person name="Ransdell A.S."/>
            <person name="Younus H."/>
            <person name="Chow J."/>
            <person name="Chiniquy J."/>
            <person name="Lipzen A."/>
            <person name="Tritt A."/>
            <person name="Sun H."/>
            <person name="Haridas S."/>
            <person name="LaButti K."/>
            <person name="Ohm R.A."/>
            <person name="Kues U."/>
            <person name="Blanchette R.A."/>
            <person name="Grigoriev I.V."/>
            <person name="Minto R.E."/>
            <person name="Hibbett D.S."/>
        </authorList>
    </citation>
    <scope>NUCLEOTIDE SEQUENCE [LARGE SCALE GENOMIC DNA]</scope>
    <source>
        <strain evidence="1 2">FP15055 ss-10</strain>
    </source>
</reference>
<dbReference type="OrthoDB" id="2830556at2759"/>
<sequence length="401" mass="44491">MNLINELLPDEILRDIFSQTQTHDFDFLGRQTVLENTRVAAAISHVSQRWRDVALAHHHLWTYIPYRNGNIAKVSENIKRSGPLPLSLYIWLDREDPAGLAIIRQHLSRAQHLSICADEHNTDYLQSVLCSHTAPLLESLSFTFHGKEDIMAAVSVPYLPVAPWYPKDIQTIRFQVLRRLRITGIELRKQVDVFSSPLGLTSVVLEGMTPVPPIIATSASTLTSLTLVSPCFEVHLDGPIVLPALQSLVVYGDEHGLIAAILRAPNLKSLGCYSAIPSQLAPSLAHLACRWHAAPVDSLERMSFGTWQPDAGLPIPCVPPPIFHTFPNVMTLHITGSSIVLLQAWSASLGWFTKAGGFPWPKLASIQVDDERLRALLVKEIGMTDRKEIANIVELTTNITM</sequence>
<evidence type="ECO:0000313" key="1">
    <source>
        <dbReference type="EMBL" id="KIY64754.1"/>
    </source>
</evidence>
<accession>A0A0D7B3L6</accession>
<proteinExistence type="predicted"/>
<name>A0A0D7B3L6_9AGAR</name>
<gene>
    <name evidence="1" type="ORF">CYLTODRAFT_424944</name>
</gene>
<protein>
    <submittedName>
        <fullName evidence="1">Uncharacterized protein</fullName>
    </submittedName>
</protein>
<keyword evidence="2" id="KW-1185">Reference proteome</keyword>
<dbReference type="Proteomes" id="UP000054007">
    <property type="component" value="Unassembled WGS sequence"/>
</dbReference>
<dbReference type="Gene3D" id="1.20.1280.50">
    <property type="match status" value="1"/>
</dbReference>
<evidence type="ECO:0000313" key="2">
    <source>
        <dbReference type="Proteomes" id="UP000054007"/>
    </source>
</evidence>
<organism evidence="1 2">
    <name type="scientific">Cylindrobasidium torrendii FP15055 ss-10</name>
    <dbReference type="NCBI Taxonomy" id="1314674"/>
    <lineage>
        <taxon>Eukaryota</taxon>
        <taxon>Fungi</taxon>
        <taxon>Dikarya</taxon>
        <taxon>Basidiomycota</taxon>
        <taxon>Agaricomycotina</taxon>
        <taxon>Agaricomycetes</taxon>
        <taxon>Agaricomycetidae</taxon>
        <taxon>Agaricales</taxon>
        <taxon>Marasmiineae</taxon>
        <taxon>Physalacriaceae</taxon>
        <taxon>Cylindrobasidium</taxon>
    </lineage>
</organism>